<reference evidence="3 4" key="1">
    <citation type="journal article" date="2018" name="Mol. Biol. Evol.">
        <title>Broad Genomic Sampling Reveals a Smut Pathogenic Ancestry of the Fungal Clade Ustilaginomycotina.</title>
        <authorList>
            <person name="Kijpornyongpan T."/>
            <person name="Mondo S.J."/>
            <person name="Barry K."/>
            <person name="Sandor L."/>
            <person name="Lee J."/>
            <person name="Lipzen A."/>
            <person name="Pangilinan J."/>
            <person name="LaButti K."/>
            <person name="Hainaut M."/>
            <person name="Henrissat B."/>
            <person name="Grigoriev I.V."/>
            <person name="Spatafora J.W."/>
            <person name="Aime M.C."/>
        </authorList>
    </citation>
    <scope>NUCLEOTIDE SEQUENCE [LARGE SCALE GENOMIC DNA]</scope>
    <source>
        <strain evidence="3 4">MCA 5214</strain>
    </source>
</reference>
<keyword evidence="4" id="KW-1185">Reference proteome</keyword>
<protein>
    <submittedName>
        <fullName evidence="3">Uncharacterized protein</fullName>
    </submittedName>
</protein>
<dbReference type="AlphaFoldDB" id="A0A316UP76"/>
<dbReference type="EMBL" id="KZ819669">
    <property type="protein sequence ID" value="PWN27102.1"/>
    <property type="molecule type" value="Genomic_DNA"/>
</dbReference>
<gene>
    <name evidence="3" type="ORF">BDZ90DRAFT_186043</name>
</gene>
<evidence type="ECO:0000313" key="4">
    <source>
        <dbReference type="Proteomes" id="UP000245884"/>
    </source>
</evidence>
<sequence length="220" mass="23624">MFSIKTSVFLGLFAAFAAVNAAPAANADHSYAIQYDRRTGQPVPNSRRDGPSTTDLLNSCPGSSKKSSVQGADNCKWSSDGNAGSQYTKTKVIGEPIENCGNLKTNVTHTFSESTTFTSTFSLTETSEVDFPGISASLTSGISHTTTEAHGNDFSMDVPPGQHGQFTAVQYYQPQNGHVFINYGDKVDGHYYWTVYNVHLDAPSGEPVTQPEYKGCGEAL</sequence>
<evidence type="ECO:0000256" key="1">
    <source>
        <dbReference type="SAM" id="MobiDB-lite"/>
    </source>
</evidence>
<dbReference type="GeneID" id="37025645"/>
<feature type="compositionally biased region" description="Polar residues" evidence="1">
    <location>
        <begin position="51"/>
        <end position="77"/>
    </location>
</feature>
<evidence type="ECO:0000313" key="3">
    <source>
        <dbReference type="EMBL" id="PWN27102.1"/>
    </source>
</evidence>
<organism evidence="3 4">
    <name type="scientific">Jaminaea rosea</name>
    <dbReference type="NCBI Taxonomy" id="1569628"/>
    <lineage>
        <taxon>Eukaryota</taxon>
        <taxon>Fungi</taxon>
        <taxon>Dikarya</taxon>
        <taxon>Basidiomycota</taxon>
        <taxon>Ustilaginomycotina</taxon>
        <taxon>Exobasidiomycetes</taxon>
        <taxon>Microstromatales</taxon>
        <taxon>Microstromatales incertae sedis</taxon>
        <taxon>Jaminaea</taxon>
    </lineage>
</organism>
<accession>A0A316UP76</accession>
<dbReference type="Proteomes" id="UP000245884">
    <property type="component" value="Unassembled WGS sequence"/>
</dbReference>
<proteinExistence type="predicted"/>
<keyword evidence="2" id="KW-0732">Signal</keyword>
<feature type="region of interest" description="Disordered" evidence="1">
    <location>
        <begin position="36"/>
        <end position="77"/>
    </location>
</feature>
<name>A0A316UP76_9BASI</name>
<evidence type="ECO:0000256" key="2">
    <source>
        <dbReference type="SAM" id="SignalP"/>
    </source>
</evidence>
<dbReference type="RefSeq" id="XP_025361714.1">
    <property type="nucleotide sequence ID" value="XM_025503822.1"/>
</dbReference>
<feature type="chain" id="PRO_5016344350" evidence="2">
    <location>
        <begin position="22"/>
        <end position="220"/>
    </location>
</feature>
<feature type="signal peptide" evidence="2">
    <location>
        <begin position="1"/>
        <end position="21"/>
    </location>
</feature>